<dbReference type="Gene3D" id="3.40.50.300">
    <property type="entry name" value="P-loop containing nucleotide triphosphate hydrolases"/>
    <property type="match status" value="1"/>
</dbReference>
<evidence type="ECO:0000313" key="4">
    <source>
        <dbReference type="EMBL" id="HFK98608.1"/>
    </source>
</evidence>
<protein>
    <submittedName>
        <fullName evidence="4">Polysaccharide biosynthesis tyrosine autokinase</fullName>
        <ecNumber evidence="4">2.7.10.2</ecNumber>
    </submittedName>
</protein>
<dbReference type="SUPFAM" id="SSF52540">
    <property type="entry name" value="P-loop containing nucleoside triphosphate hydrolases"/>
    <property type="match status" value="1"/>
</dbReference>
<dbReference type="AlphaFoldDB" id="A0A832A361"/>
<proteinExistence type="predicted"/>
<keyword evidence="4" id="KW-0808">Transferase</keyword>
<dbReference type="GO" id="GO:0004715">
    <property type="term" value="F:non-membrane spanning protein tyrosine kinase activity"/>
    <property type="evidence" value="ECO:0007669"/>
    <property type="project" value="UniProtKB-EC"/>
</dbReference>
<accession>A0A832A361</accession>
<dbReference type="GO" id="GO:0005886">
    <property type="term" value="C:plasma membrane"/>
    <property type="evidence" value="ECO:0007669"/>
    <property type="project" value="TreeGrafter"/>
</dbReference>
<dbReference type="NCBIfam" id="TIGR01007">
    <property type="entry name" value="eps_fam"/>
    <property type="match status" value="1"/>
</dbReference>
<dbReference type="GO" id="GO:0005524">
    <property type="term" value="F:ATP binding"/>
    <property type="evidence" value="ECO:0007669"/>
    <property type="project" value="UniProtKB-KW"/>
</dbReference>
<keyword evidence="2" id="KW-0067">ATP-binding</keyword>
<dbReference type="InterPro" id="IPR005702">
    <property type="entry name" value="Wzc-like_C"/>
</dbReference>
<sequence length="272" mass="30367">MGKIYEALERAKQSRTEVPPLPAPTGDVPVPEAAAPQGVSRELVVLEKPGSQASEMFRYLRSLVVHPTHGNPPRTILVTSAVSGEGKTYVASNLAVAISQGLDEYVLLVDADLRAPRVHRVFGLENPSQGLSTHLDKQIPLEVLLRKTPIPKLTILPGGNSTHRPAELLTSERMRRLIREVRDRYPDRFVIFDSTPLELTPETYVLANEVDAILFVVRRAVTPRRSVQAALEKIQRERLLGIVFNGDDTVMKRYRKYGYYKGYGYGSGQQKD</sequence>
<dbReference type="InterPro" id="IPR027417">
    <property type="entry name" value="P-loop_NTPase"/>
</dbReference>
<dbReference type="PANTHER" id="PTHR32309:SF13">
    <property type="entry name" value="FERRIC ENTEROBACTIN TRANSPORT PROTEIN FEPE"/>
    <property type="match status" value="1"/>
</dbReference>
<dbReference type="EMBL" id="DSTK01000041">
    <property type="protein sequence ID" value="HFK98608.1"/>
    <property type="molecule type" value="Genomic_DNA"/>
</dbReference>
<dbReference type="InterPro" id="IPR050445">
    <property type="entry name" value="Bact_polysacc_biosynth/exp"/>
</dbReference>
<comment type="caution">
    <text evidence="4">The sequence shown here is derived from an EMBL/GenBank/DDBJ whole genome shotgun (WGS) entry which is preliminary data.</text>
</comment>
<dbReference type="CDD" id="cd05387">
    <property type="entry name" value="BY-kinase"/>
    <property type="match status" value="1"/>
</dbReference>
<dbReference type="InterPro" id="IPR002586">
    <property type="entry name" value="CobQ/CobB/MinD/ParA_Nub-bd_dom"/>
</dbReference>
<dbReference type="PANTHER" id="PTHR32309">
    <property type="entry name" value="TYROSINE-PROTEIN KINASE"/>
    <property type="match status" value="1"/>
</dbReference>
<feature type="domain" description="CobQ/CobB/MinD/ParA nucleotide binding" evidence="3">
    <location>
        <begin position="76"/>
        <end position="241"/>
    </location>
</feature>
<gene>
    <name evidence="4" type="ORF">ENS06_14945</name>
</gene>
<keyword evidence="4" id="KW-0418">Kinase</keyword>
<dbReference type="Pfam" id="PF01656">
    <property type="entry name" value="CbiA"/>
    <property type="match status" value="1"/>
</dbReference>
<organism evidence="4">
    <name type="scientific">Desulfacinum infernum</name>
    <dbReference type="NCBI Taxonomy" id="35837"/>
    <lineage>
        <taxon>Bacteria</taxon>
        <taxon>Pseudomonadati</taxon>
        <taxon>Thermodesulfobacteriota</taxon>
        <taxon>Syntrophobacteria</taxon>
        <taxon>Syntrophobacterales</taxon>
        <taxon>Syntrophobacteraceae</taxon>
        <taxon>Desulfacinum</taxon>
    </lineage>
</organism>
<dbReference type="EC" id="2.7.10.2" evidence="4"/>
<keyword evidence="1" id="KW-0547">Nucleotide-binding</keyword>
<evidence type="ECO:0000259" key="3">
    <source>
        <dbReference type="Pfam" id="PF01656"/>
    </source>
</evidence>
<evidence type="ECO:0000256" key="2">
    <source>
        <dbReference type="ARBA" id="ARBA00022840"/>
    </source>
</evidence>
<name>A0A832A361_9BACT</name>
<reference evidence="4" key="1">
    <citation type="journal article" date="2020" name="mSystems">
        <title>Genome- and Community-Level Interaction Insights into Carbon Utilization and Element Cycling Functions of Hydrothermarchaeota in Hydrothermal Sediment.</title>
        <authorList>
            <person name="Zhou Z."/>
            <person name="Liu Y."/>
            <person name="Xu W."/>
            <person name="Pan J."/>
            <person name="Luo Z.H."/>
            <person name="Li M."/>
        </authorList>
    </citation>
    <scope>NUCLEOTIDE SEQUENCE [LARGE SCALE GENOMIC DNA]</scope>
    <source>
        <strain evidence="4">SpSt-456</strain>
    </source>
</reference>
<evidence type="ECO:0000256" key="1">
    <source>
        <dbReference type="ARBA" id="ARBA00022741"/>
    </source>
</evidence>